<feature type="region of interest" description="Disordered" evidence="1">
    <location>
        <begin position="351"/>
        <end position="378"/>
    </location>
</feature>
<accession>A0A545U9K8</accession>
<gene>
    <name evidence="2" type="ORF">FKG94_00965</name>
</gene>
<dbReference type="InterPro" id="IPR059226">
    <property type="entry name" value="Choice_anch_Q_dom"/>
</dbReference>
<proteinExistence type="predicted"/>
<evidence type="ECO:0000313" key="2">
    <source>
        <dbReference type="EMBL" id="TQV86155.1"/>
    </source>
</evidence>
<dbReference type="OrthoDB" id="3523774at2"/>
<comment type="caution">
    <text evidence="2">The sequence shown here is derived from an EMBL/GenBank/DDBJ whole genome shotgun (WGS) entry which is preliminary data.</text>
</comment>
<evidence type="ECO:0000256" key="1">
    <source>
        <dbReference type="SAM" id="MobiDB-lite"/>
    </source>
</evidence>
<dbReference type="AlphaFoldDB" id="A0A545U9K8"/>
<dbReference type="SUPFAM" id="SSF51126">
    <property type="entry name" value="Pectin lyase-like"/>
    <property type="match status" value="1"/>
</dbReference>
<dbReference type="InterPro" id="IPR011050">
    <property type="entry name" value="Pectin_lyase_fold/virulence"/>
</dbReference>
<dbReference type="Proteomes" id="UP000319732">
    <property type="component" value="Unassembled WGS sequence"/>
</dbReference>
<protein>
    <recommendedName>
        <fullName evidence="4">Right-handed parallel beta-helix repeat-containing protein</fullName>
    </recommendedName>
</protein>
<keyword evidence="3" id="KW-1185">Reference proteome</keyword>
<dbReference type="EMBL" id="VHSG01000002">
    <property type="protein sequence ID" value="TQV86155.1"/>
    <property type="molecule type" value="Genomic_DNA"/>
</dbReference>
<evidence type="ECO:0000313" key="3">
    <source>
        <dbReference type="Proteomes" id="UP000319732"/>
    </source>
</evidence>
<name>A0A545U9K8_9GAMM</name>
<sequence length="406" mass="43805">MISAGTVRNVFFLGALLLVVSCAHNNKETDDLNLLLVKQDNRSCNKSAKVFCSLADAINSANQHPDRSVIRLEDNSVHTIKDIDHQSEAGVGLPALTTTIEIQGAGSILERSDASNTKYFRLLRISRSADVVIRRLTIRNGRTPTGFDGAAIWNVGSLHLVDSTIEKNVSGDDGGGIRNDGILRISRSILRENRAFWKSGVGGAIQNSVQYGPGTLIVEQSAILANEALGPGGGIWSRGASTITNTTISGNFSGQRGGAIQNYDTMLLKNTTITNNSADIYAGGIHTFVPVVMSNSILSGNFAQFSPDCSGVINSSGYNLLGKTYNCQFNRQEENDRVGILPELLPLQQVAGKPPFHPPKSSSPIIDTGSPFDFSESACEQRDQLDRPRLKNQKNKRCDIGAYELL</sequence>
<reference evidence="2 3" key="1">
    <citation type="submission" date="2019-06" db="EMBL/GenBank/DDBJ databases">
        <title>Whole genome sequence for Cellvibrionaceae sp. R142.</title>
        <authorList>
            <person name="Wang G."/>
        </authorList>
    </citation>
    <scope>NUCLEOTIDE SEQUENCE [LARGE SCALE GENOMIC DNA]</scope>
    <source>
        <strain evidence="2 3">R142</strain>
    </source>
</reference>
<dbReference type="NCBIfam" id="NF041518">
    <property type="entry name" value="choice_anch_Q"/>
    <property type="match status" value="1"/>
</dbReference>
<dbReference type="RefSeq" id="WP_142902307.1">
    <property type="nucleotide sequence ID" value="NZ_ML660087.1"/>
</dbReference>
<evidence type="ECO:0008006" key="4">
    <source>
        <dbReference type="Google" id="ProtNLM"/>
    </source>
</evidence>
<organism evidence="2 3">
    <name type="scientific">Exilibacterium tricleocarpae</name>
    <dbReference type="NCBI Taxonomy" id="2591008"/>
    <lineage>
        <taxon>Bacteria</taxon>
        <taxon>Pseudomonadati</taxon>
        <taxon>Pseudomonadota</taxon>
        <taxon>Gammaproteobacteria</taxon>
        <taxon>Cellvibrionales</taxon>
        <taxon>Cellvibrionaceae</taxon>
        <taxon>Exilibacterium</taxon>
    </lineage>
</organism>